<evidence type="ECO:0000313" key="3">
    <source>
        <dbReference type="Proteomes" id="UP000594943"/>
    </source>
</evidence>
<dbReference type="KEGG" id="bhg:I6G56_25685"/>
<dbReference type="InterPro" id="IPR036709">
    <property type="entry name" value="Autotransporte_beta_dom_sf"/>
</dbReference>
<evidence type="ECO:0000256" key="1">
    <source>
        <dbReference type="ARBA" id="ARBA00022729"/>
    </source>
</evidence>
<dbReference type="Pfam" id="PF03797">
    <property type="entry name" value="Autotransporter"/>
    <property type="match status" value="1"/>
</dbReference>
<dbReference type="InterPro" id="IPR051551">
    <property type="entry name" value="Autotransporter_adhesion"/>
</dbReference>
<dbReference type="SUPFAM" id="SSF103515">
    <property type="entry name" value="Autotransporter"/>
    <property type="match status" value="1"/>
</dbReference>
<protein>
    <submittedName>
        <fullName evidence="2">Pertactin family autotransporter</fullName>
    </submittedName>
</protein>
<dbReference type="InterPro" id="IPR006315">
    <property type="entry name" value="OM_autotransptr_brl_dom"/>
</dbReference>
<dbReference type="PANTHER" id="PTHR35037">
    <property type="entry name" value="C-TERMINAL REGION OF AIDA-LIKE PROTEIN"/>
    <property type="match status" value="1"/>
</dbReference>
<dbReference type="PRINTS" id="PR01484">
    <property type="entry name" value="PRTACTNFAMLY"/>
</dbReference>
<dbReference type="CDD" id="cd01343">
    <property type="entry name" value="PL1_Passenger_AT"/>
    <property type="match status" value="1"/>
</dbReference>
<dbReference type="Pfam" id="PF03212">
    <property type="entry name" value="Pertactin"/>
    <property type="match status" value="1"/>
</dbReference>
<dbReference type="SMART" id="SM00869">
    <property type="entry name" value="Autotransporter"/>
    <property type="match status" value="1"/>
</dbReference>
<dbReference type="SUPFAM" id="SSF51126">
    <property type="entry name" value="Pectin lyase-like"/>
    <property type="match status" value="1"/>
</dbReference>
<dbReference type="InterPro" id="IPR005546">
    <property type="entry name" value="Autotransporte_beta"/>
</dbReference>
<dbReference type="InterPro" id="IPR012332">
    <property type="entry name" value="Autotransporter_pectin_lyase_C"/>
</dbReference>
<dbReference type="InterPro" id="IPR011050">
    <property type="entry name" value="Pectin_lyase_fold/virulence"/>
</dbReference>
<reference evidence="2 3" key="1">
    <citation type="submission" date="2020-12" db="EMBL/GenBank/DDBJ databases">
        <title>FDA dAtabase for Regulatory Grade micrObial Sequences (FDA-ARGOS): Supporting development and validation of Infectious Disease Dx tests.</title>
        <authorList>
            <person name="Nelson B."/>
            <person name="Plummer A."/>
            <person name="Tallon L."/>
            <person name="Sadzewicz L."/>
            <person name="Zhao X."/>
            <person name="Boylan J."/>
            <person name="Ott S."/>
            <person name="Bowen H."/>
            <person name="Vavikolanu K."/>
            <person name="Mehta A."/>
            <person name="Aluvathingal J."/>
            <person name="Nadendla S."/>
            <person name="Myers T."/>
            <person name="Yan Y."/>
            <person name="Sichtig H."/>
        </authorList>
    </citation>
    <scope>NUCLEOTIDE SEQUENCE [LARGE SCALE GENOMIC DNA]</scope>
    <source>
        <strain evidence="2 3">FDAARGOS_899</strain>
    </source>
</reference>
<name>A0A7U4PB99_9BURK</name>
<organism evidence="2 3">
    <name type="scientific">Burkholderia humptydooensis</name>
    <dbReference type="NCBI Taxonomy" id="430531"/>
    <lineage>
        <taxon>Bacteria</taxon>
        <taxon>Pseudomonadati</taxon>
        <taxon>Pseudomonadota</taxon>
        <taxon>Betaproteobacteria</taxon>
        <taxon>Burkholderiales</taxon>
        <taxon>Burkholderiaceae</taxon>
        <taxon>Burkholderia</taxon>
        <taxon>pseudomallei group</taxon>
    </lineage>
</organism>
<dbReference type="AlphaFoldDB" id="A0A7U4PB99"/>
<dbReference type="EMBL" id="CP065687">
    <property type="protein sequence ID" value="QPS47960.1"/>
    <property type="molecule type" value="Genomic_DNA"/>
</dbReference>
<keyword evidence="1" id="KW-0732">Signal</keyword>
<sequence length="538" mass="56007">MVDHAIVEGQTGSAILVNGTALEGANASITIQNQSTLLSGNGTLLEVANNSTAAFTVDNSSLTGDVQVGQGSSAHVNLQNHATLTGQLNNVGQLAVNSGAVWNMVGPASVANIALADGTINLSPDGAAFHRLDIGNLSGNGTFGMRVDLAQLQGDFLNVSGNASGQHGLAIRNTGVEPVKGADPLHVVQIAGGDAKFEAIGNNGMVDAGTFKYVLEQQGNGWYLVQAHDDEGNPIVTPSTQAVLGLFNTAPTIWYGEDASLRSRMGELRFNQSASGAWVRSYGTRVNVDGRAGQPYRHTQYGFTAGADKSIPVATGKLFVGALGGYSRNDLDFGSATTGSIDSFYAGGYATWLGNNGYYVDGVIKGNMFRNDAKVRMSDGSAANGSYTNFGLGASVEFGRQIGLANGWFIEPSARVSAFVSSGATTRLDNGLEAAGSPNKSFQTRIGAALGRNLELANGSTLQPYVKVGLVQEFARGNDVNVNGNRFDSDLAGTRVELGAGVAARVTKTLQLHGDVLYAKGAKLTQPWGVNLGLRYLF</sequence>
<dbReference type="Gene3D" id="2.160.20.20">
    <property type="match status" value="1"/>
</dbReference>
<gene>
    <name evidence="2" type="ORF">I6G56_25685</name>
</gene>
<dbReference type="InterPro" id="IPR004899">
    <property type="entry name" value="Pertactin_central"/>
</dbReference>
<dbReference type="Proteomes" id="UP000594943">
    <property type="component" value="Chromosome 2"/>
</dbReference>
<accession>A0A7T2X3A6</accession>
<accession>A0A7U4PB99</accession>
<proteinExistence type="predicted"/>
<dbReference type="NCBIfam" id="TIGR01414">
    <property type="entry name" value="autotrans_barl"/>
    <property type="match status" value="1"/>
</dbReference>
<dbReference type="Gene3D" id="2.40.128.130">
    <property type="entry name" value="Autotransporter beta-domain"/>
    <property type="match status" value="1"/>
</dbReference>
<dbReference type="PROSITE" id="PS51208">
    <property type="entry name" value="AUTOTRANSPORTER"/>
    <property type="match status" value="1"/>
</dbReference>
<dbReference type="GO" id="GO:0019867">
    <property type="term" value="C:outer membrane"/>
    <property type="evidence" value="ECO:0007669"/>
    <property type="project" value="InterPro"/>
</dbReference>
<dbReference type="InterPro" id="IPR003991">
    <property type="entry name" value="Pertactin_virulence_factor"/>
</dbReference>
<dbReference type="PANTHER" id="PTHR35037:SF7">
    <property type="entry name" value="AUTOTRANSPORTER"/>
    <property type="match status" value="1"/>
</dbReference>
<evidence type="ECO:0000313" key="2">
    <source>
        <dbReference type="EMBL" id="QPS47960.1"/>
    </source>
</evidence>